<sequence>MEPPTCLKDVQKLTGCMAALSRFISCFGECGMPLFKLLKK</sequence>
<accession>A0A0A9ATS1</accession>
<dbReference type="InterPro" id="IPR043128">
    <property type="entry name" value="Rev_trsase/Diguanyl_cyclase"/>
</dbReference>
<evidence type="ECO:0000313" key="1">
    <source>
        <dbReference type="EMBL" id="JAD50492.1"/>
    </source>
</evidence>
<name>A0A0A9ATS1_ARUDO</name>
<reference evidence="1" key="1">
    <citation type="submission" date="2014-09" db="EMBL/GenBank/DDBJ databases">
        <authorList>
            <person name="Magalhaes I.L.F."/>
            <person name="Oliveira U."/>
            <person name="Santos F.R."/>
            <person name="Vidigal T.H.D.A."/>
            <person name="Brescovit A.D."/>
            <person name="Santos A.J."/>
        </authorList>
    </citation>
    <scope>NUCLEOTIDE SEQUENCE</scope>
    <source>
        <tissue evidence="1">Shoot tissue taken approximately 20 cm above the soil surface</tissue>
    </source>
</reference>
<dbReference type="InterPro" id="IPR043502">
    <property type="entry name" value="DNA/RNA_pol_sf"/>
</dbReference>
<dbReference type="Gene3D" id="3.30.70.270">
    <property type="match status" value="1"/>
</dbReference>
<dbReference type="SUPFAM" id="SSF56672">
    <property type="entry name" value="DNA/RNA polymerases"/>
    <property type="match status" value="1"/>
</dbReference>
<proteinExistence type="predicted"/>
<organism evidence="1">
    <name type="scientific">Arundo donax</name>
    <name type="common">Giant reed</name>
    <name type="synonym">Donax arundinaceus</name>
    <dbReference type="NCBI Taxonomy" id="35708"/>
    <lineage>
        <taxon>Eukaryota</taxon>
        <taxon>Viridiplantae</taxon>
        <taxon>Streptophyta</taxon>
        <taxon>Embryophyta</taxon>
        <taxon>Tracheophyta</taxon>
        <taxon>Spermatophyta</taxon>
        <taxon>Magnoliopsida</taxon>
        <taxon>Liliopsida</taxon>
        <taxon>Poales</taxon>
        <taxon>Poaceae</taxon>
        <taxon>PACMAD clade</taxon>
        <taxon>Arundinoideae</taxon>
        <taxon>Arundineae</taxon>
        <taxon>Arundo</taxon>
    </lineage>
</organism>
<protein>
    <submittedName>
        <fullName evidence="1">Uncharacterized protein</fullName>
    </submittedName>
</protein>
<dbReference type="EMBL" id="GBRH01247403">
    <property type="protein sequence ID" value="JAD50492.1"/>
    <property type="molecule type" value="Transcribed_RNA"/>
</dbReference>
<dbReference type="AlphaFoldDB" id="A0A0A9ATS1"/>
<reference evidence="1" key="2">
    <citation type="journal article" date="2015" name="Data Brief">
        <title>Shoot transcriptome of the giant reed, Arundo donax.</title>
        <authorList>
            <person name="Barrero R.A."/>
            <person name="Guerrero F.D."/>
            <person name="Moolhuijzen P."/>
            <person name="Goolsby J.A."/>
            <person name="Tidwell J."/>
            <person name="Bellgard S.E."/>
            <person name="Bellgard M.I."/>
        </authorList>
    </citation>
    <scope>NUCLEOTIDE SEQUENCE</scope>
    <source>
        <tissue evidence="1">Shoot tissue taken approximately 20 cm above the soil surface</tissue>
    </source>
</reference>